<evidence type="ECO:0000256" key="1">
    <source>
        <dbReference type="SAM" id="MobiDB-lite"/>
    </source>
</evidence>
<evidence type="ECO:0000313" key="3">
    <source>
        <dbReference type="Proteomes" id="UP000024635"/>
    </source>
</evidence>
<comment type="caution">
    <text evidence="2">The sequence shown here is derived from an EMBL/GenBank/DDBJ whole genome shotgun (WGS) entry which is preliminary data.</text>
</comment>
<feature type="region of interest" description="Disordered" evidence="1">
    <location>
        <begin position="24"/>
        <end position="64"/>
    </location>
</feature>
<gene>
    <name evidence="2" type="primary">Acey_s0589.g375</name>
    <name evidence="2" type="ORF">Y032_0589g375</name>
</gene>
<reference evidence="3" key="1">
    <citation type="journal article" date="2015" name="Nat. Genet.">
        <title>The genome and transcriptome of the zoonotic hookworm Ancylostoma ceylanicum identify infection-specific gene families.</title>
        <authorList>
            <person name="Schwarz E.M."/>
            <person name="Hu Y."/>
            <person name="Antoshechkin I."/>
            <person name="Miller M.M."/>
            <person name="Sternberg P.W."/>
            <person name="Aroian R.V."/>
        </authorList>
    </citation>
    <scope>NUCLEOTIDE SEQUENCE</scope>
    <source>
        <strain evidence="3">HY135</strain>
    </source>
</reference>
<sequence length="78" mass="8382">MLRGLGIGPETSDALFKKATVGRLHSTPPLDSPLRALRPQASRRVASRRISTRQVGTETAPAYTPGRGIILTEEISEA</sequence>
<dbReference type="Proteomes" id="UP000024635">
    <property type="component" value="Unassembled WGS sequence"/>
</dbReference>
<organism evidence="2 3">
    <name type="scientific">Ancylostoma ceylanicum</name>
    <dbReference type="NCBI Taxonomy" id="53326"/>
    <lineage>
        <taxon>Eukaryota</taxon>
        <taxon>Metazoa</taxon>
        <taxon>Ecdysozoa</taxon>
        <taxon>Nematoda</taxon>
        <taxon>Chromadorea</taxon>
        <taxon>Rhabditida</taxon>
        <taxon>Rhabditina</taxon>
        <taxon>Rhabditomorpha</taxon>
        <taxon>Strongyloidea</taxon>
        <taxon>Ancylostomatidae</taxon>
        <taxon>Ancylostomatinae</taxon>
        <taxon>Ancylostoma</taxon>
    </lineage>
</organism>
<accession>A0A016WMU2</accession>
<keyword evidence="3" id="KW-1185">Reference proteome</keyword>
<evidence type="ECO:0000313" key="2">
    <source>
        <dbReference type="EMBL" id="EYC40931.1"/>
    </source>
</evidence>
<protein>
    <submittedName>
        <fullName evidence="2">Uncharacterized protein</fullName>
    </submittedName>
</protein>
<dbReference type="EMBL" id="JARK01000189">
    <property type="protein sequence ID" value="EYC40931.1"/>
    <property type="molecule type" value="Genomic_DNA"/>
</dbReference>
<proteinExistence type="predicted"/>
<name>A0A016WMU2_9BILA</name>
<dbReference type="AlphaFoldDB" id="A0A016WMU2"/>